<comment type="caution">
    <text evidence="2">The sequence shown here is derived from an EMBL/GenBank/DDBJ whole genome shotgun (WGS) entry which is preliminary data.</text>
</comment>
<feature type="region of interest" description="Disordered" evidence="1">
    <location>
        <begin position="1"/>
        <end position="27"/>
    </location>
</feature>
<evidence type="ECO:0000256" key="1">
    <source>
        <dbReference type="SAM" id="MobiDB-lite"/>
    </source>
</evidence>
<sequence length="113" mass="12875">MHKFNPPPAKKQKDALTVDEGSRNGLHDDQVREHEVEHDIAEFGPVTQPVQRHPRDYWPHPLSVSRANTPATRFADRGPAFPNNNIVFIVTSMNVLDLEVSDSALNRNHHQRI</sequence>
<dbReference type="AlphaFoldDB" id="A0AAV4UP01"/>
<dbReference type="Proteomes" id="UP001054945">
    <property type="component" value="Unassembled WGS sequence"/>
</dbReference>
<protein>
    <submittedName>
        <fullName evidence="2">Uncharacterized protein</fullName>
    </submittedName>
</protein>
<keyword evidence="3" id="KW-1185">Reference proteome</keyword>
<proteinExistence type="predicted"/>
<reference evidence="2 3" key="1">
    <citation type="submission" date="2021-06" db="EMBL/GenBank/DDBJ databases">
        <title>Caerostris extrusa draft genome.</title>
        <authorList>
            <person name="Kono N."/>
            <person name="Arakawa K."/>
        </authorList>
    </citation>
    <scope>NUCLEOTIDE SEQUENCE [LARGE SCALE GENOMIC DNA]</scope>
</reference>
<gene>
    <name evidence="2" type="ORF">CEXT_635021</name>
</gene>
<name>A0AAV4UP01_CAEEX</name>
<evidence type="ECO:0000313" key="3">
    <source>
        <dbReference type="Proteomes" id="UP001054945"/>
    </source>
</evidence>
<accession>A0AAV4UP01</accession>
<feature type="compositionally biased region" description="Basic and acidic residues" evidence="1">
    <location>
        <begin position="11"/>
        <end position="27"/>
    </location>
</feature>
<dbReference type="EMBL" id="BPLR01013209">
    <property type="protein sequence ID" value="GIY59468.1"/>
    <property type="molecule type" value="Genomic_DNA"/>
</dbReference>
<organism evidence="2 3">
    <name type="scientific">Caerostris extrusa</name>
    <name type="common">Bark spider</name>
    <name type="synonym">Caerostris bankana</name>
    <dbReference type="NCBI Taxonomy" id="172846"/>
    <lineage>
        <taxon>Eukaryota</taxon>
        <taxon>Metazoa</taxon>
        <taxon>Ecdysozoa</taxon>
        <taxon>Arthropoda</taxon>
        <taxon>Chelicerata</taxon>
        <taxon>Arachnida</taxon>
        <taxon>Araneae</taxon>
        <taxon>Araneomorphae</taxon>
        <taxon>Entelegynae</taxon>
        <taxon>Araneoidea</taxon>
        <taxon>Araneidae</taxon>
        <taxon>Caerostris</taxon>
    </lineage>
</organism>
<evidence type="ECO:0000313" key="2">
    <source>
        <dbReference type="EMBL" id="GIY59468.1"/>
    </source>
</evidence>